<comment type="similarity">
    <text evidence="1">Belongs to the aspartate-semialdehyde dehydrogenase family.</text>
</comment>
<gene>
    <name evidence="3" type="ORF">FD15_GL001846</name>
</gene>
<dbReference type="eggNOG" id="COG0136">
    <property type="taxonomic scope" value="Bacteria"/>
</dbReference>
<dbReference type="Proteomes" id="UP000050961">
    <property type="component" value="Unassembled WGS sequence"/>
</dbReference>
<dbReference type="AlphaFoldDB" id="A0A023CU56"/>
<dbReference type="PANTHER" id="PTHR46278">
    <property type="entry name" value="DEHYDROGENASE, PUTATIVE-RELATED"/>
    <property type="match status" value="1"/>
</dbReference>
<evidence type="ECO:0000259" key="2">
    <source>
        <dbReference type="Pfam" id="PF01118"/>
    </source>
</evidence>
<dbReference type="PATRIC" id="fig|1423806.3.peg.1879"/>
<dbReference type="Gene3D" id="3.40.50.720">
    <property type="entry name" value="NAD(P)-binding Rossmann-like Domain"/>
    <property type="match status" value="1"/>
</dbReference>
<dbReference type="SUPFAM" id="SSF51735">
    <property type="entry name" value="NAD(P)-binding Rossmann-fold domains"/>
    <property type="match status" value="1"/>
</dbReference>
<keyword evidence="4" id="KW-1185">Reference proteome</keyword>
<dbReference type="GO" id="GO:0051287">
    <property type="term" value="F:NAD binding"/>
    <property type="evidence" value="ECO:0007669"/>
    <property type="project" value="InterPro"/>
</dbReference>
<feature type="domain" description="Semialdehyde dehydrogenase NAD-binding" evidence="2">
    <location>
        <begin position="1"/>
        <end position="72"/>
    </location>
</feature>
<dbReference type="Pfam" id="PF01118">
    <property type="entry name" value="Semialdhyde_dh"/>
    <property type="match status" value="1"/>
</dbReference>
<dbReference type="STRING" id="1423806.FD15_GL001846"/>
<evidence type="ECO:0000313" key="3">
    <source>
        <dbReference type="EMBL" id="KRN05297.1"/>
    </source>
</evidence>
<dbReference type="GO" id="GO:0016620">
    <property type="term" value="F:oxidoreductase activity, acting on the aldehyde or oxo group of donors, NAD or NADP as acceptor"/>
    <property type="evidence" value="ECO:0007669"/>
    <property type="project" value="InterPro"/>
</dbReference>
<evidence type="ECO:0000313" key="4">
    <source>
        <dbReference type="Proteomes" id="UP000050961"/>
    </source>
</evidence>
<comment type="caution">
    <text evidence="3">The sequence shown here is derived from an EMBL/GenBank/DDBJ whole genome shotgun (WGS) entry which is preliminary data.</text>
</comment>
<protein>
    <recommendedName>
        <fullName evidence="2">Semialdehyde dehydrogenase NAD-binding domain-containing protein</fullName>
    </recommendedName>
</protein>
<organism evidence="3 4">
    <name type="scientific">Liquorilactobacillus sucicola DSM 21376 = JCM 15457</name>
    <dbReference type="NCBI Taxonomy" id="1423806"/>
    <lineage>
        <taxon>Bacteria</taxon>
        <taxon>Bacillati</taxon>
        <taxon>Bacillota</taxon>
        <taxon>Bacilli</taxon>
        <taxon>Lactobacillales</taxon>
        <taxon>Lactobacillaceae</taxon>
        <taxon>Liquorilactobacillus</taxon>
    </lineage>
</organism>
<dbReference type="EMBL" id="AYZF01000017">
    <property type="protein sequence ID" value="KRN05297.1"/>
    <property type="molecule type" value="Genomic_DNA"/>
</dbReference>
<accession>A0A023CU56</accession>
<name>A0A023CU56_9LACO</name>
<dbReference type="InterPro" id="IPR036291">
    <property type="entry name" value="NAD(P)-bd_dom_sf"/>
</dbReference>
<evidence type="ECO:0000256" key="1">
    <source>
        <dbReference type="ARBA" id="ARBA00010584"/>
    </source>
</evidence>
<sequence>MIEMLEQSSLPTASVKHLASKRSAGKNLNFKDEDVMVEELASRSLEGINLVLFSAGDGISKGSAPEAIKRGAA</sequence>
<dbReference type="InterPro" id="IPR000534">
    <property type="entry name" value="Semialdehyde_DH_NAD-bd"/>
</dbReference>
<proteinExistence type="inferred from homology"/>
<reference evidence="3 4" key="1">
    <citation type="journal article" date="2015" name="Genome Announc.">
        <title>Expanding the biotechnology potential of lactobacilli through comparative genomics of 213 strains and associated genera.</title>
        <authorList>
            <person name="Sun Z."/>
            <person name="Harris H.M."/>
            <person name="McCann A."/>
            <person name="Guo C."/>
            <person name="Argimon S."/>
            <person name="Zhang W."/>
            <person name="Yang X."/>
            <person name="Jeffery I.B."/>
            <person name="Cooney J.C."/>
            <person name="Kagawa T.F."/>
            <person name="Liu W."/>
            <person name="Song Y."/>
            <person name="Salvetti E."/>
            <person name="Wrobel A."/>
            <person name="Rasinkangas P."/>
            <person name="Parkhill J."/>
            <person name="Rea M.C."/>
            <person name="O'Sullivan O."/>
            <person name="Ritari J."/>
            <person name="Douillard F.P."/>
            <person name="Paul Ross R."/>
            <person name="Yang R."/>
            <person name="Briner A.E."/>
            <person name="Felis G.E."/>
            <person name="de Vos W.M."/>
            <person name="Barrangou R."/>
            <person name="Klaenhammer T.R."/>
            <person name="Caufield P.W."/>
            <person name="Cui Y."/>
            <person name="Zhang H."/>
            <person name="O'Toole P.W."/>
        </authorList>
    </citation>
    <scope>NUCLEOTIDE SEQUENCE [LARGE SCALE GENOMIC DNA]</scope>
    <source>
        <strain evidence="3 4">DSM 21376</strain>
    </source>
</reference>
<dbReference type="PANTHER" id="PTHR46278:SF2">
    <property type="entry name" value="ASPARTATE-SEMIALDEHYDE DEHYDROGENASE"/>
    <property type="match status" value="1"/>
</dbReference>